<keyword evidence="1" id="KW-1133">Transmembrane helix</keyword>
<reference evidence="3 4" key="1">
    <citation type="journal article" date="2016" name="Nat. Commun.">
        <title>Thousands of microbial genomes shed light on interconnected biogeochemical processes in an aquifer system.</title>
        <authorList>
            <person name="Anantharaman K."/>
            <person name="Brown C.T."/>
            <person name="Hug L.A."/>
            <person name="Sharon I."/>
            <person name="Castelle C.J."/>
            <person name="Probst A.J."/>
            <person name="Thomas B.C."/>
            <person name="Singh A."/>
            <person name="Wilkins M.J."/>
            <person name="Karaoz U."/>
            <person name="Brodie E.L."/>
            <person name="Williams K.H."/>
            <person name="Hubbard S.S."/>
            <person name="Banfield J.F."/>
        </authorList>
    </citation>
    <scope>NUCLEOTIDE SEQUENCE [LARGE SCALE GENOMIC DNA]</scope>
</reference>
<keyword evidence="1" id="KW-0812">Transmembrane</keyword>
<evidence type="ECO:0000259" key="2">
    <source>
        <dbReference type="Pfam" id="PF18917"/>
    </source>
</evidence>
<evidence type="ECO:0000313" key="4">
    <source>
        <dbReference type="Proteomes" id="UP000177478"/>
    </source>
</evidence>
<dbReference type="Proteomes" id="UP000177478">
    <property type="component" value="Unassembled WGS sequence"/>
</dbReference>
<feature type="transmembrane region" description="Helical" evidence="1">
    <location>
        <begin position="33"/>
        <end position="51"/>
    </location>
</feature>
<dbReference type="InterPro" id="IPR043726">
    <property type="entry name" value="LiaI-LiaF-like_TM1"/>
</dbReference>
<protein>
    <recommendedName>
        <fullName evidence="2">LiaI-LiaF-like transmembrane region domain-containing protein</fullName>
    </recommendedName>
</protein>
<accession>A0A1F8G446</accession>
<evidence type="ECO:0000313" key="3">
    <source>
        <dbReference type="EMBL" id="OGN19516.1"/>
    </source>
</evidence>
<dbReference type="EMBL" id="MGKD01000013">
    <property type="protein sequence ID" value="OGN19516.1"/>
    <property type="molecule type" value="Genomic_DNA"/>
</dbReference>
<evidence type="ECO:0000256" key="1">
    <source>
        <dbReference type="SAM" id="Phobius"/>
    </source>
</evidence>
<feature type="transmembrane region" description="Helical" evidence="1">
    <location>
        <begin position="63"/>
        <end position="83"/>
    </location>
</feature>
<dbReference type="STRING" id="1802689.A3F25_00230"/>
<name>A0A1F8G446_9BACT</name>
<feature type="domain" description="LiaI-LiaF-like transmembrane region" evidence="2">
    <location>
        <begin position="36"/>
        <end position="81"/>
    </location>
</feature>
<feature type="transmembrane region" description="Helical" evidence="1">
    <location>
        <begin position="90"/>
        <end position="108"/>
    </location>
</feature>
<comment type="caution">
    <text evidence="3">The sequence shown here is derived from an EMBL/GenBank/DDBJ whole genome shotgun (WGS) entry which is preliminary data.</text>
</comment>
<dbReference type="Pfam" id="PF18917">
    <property type="entry name" value="LiaI-LiaF-like_TM1"/>
    <property type="match status" value="1"/>
</dbReference>
<dbReference type="AlphaFoldDB" id="A0A1F8G446"/>
<sequence length="147" mass="16981">MENNENVPIIPPVEPKSAEVHHHHYHNRDGFNFGKLFFGIILVIIGLLYLAKSSGWPIGDVYFDWQSFWPLLFVLLGLSMLSAKTIAGKIFGTILTLLILAAIIFVLFTPSFNRYDGQPIRGMMNRDYYDYYASGSWSPFNMMWRLR</sequence>
<gene>
    <name evidence="3" type="ORF">A3F25_00230</name>
</gene>
<keyword evidence="1" id="KW-0472">Membrane</keyword>
<proteinExistence type="predicted"/>
<organism evidence="3 4">
    <name type="scientific">Candidatus Yanofskybacteria bacterium RIFCSPHIGHO2_12_FULL_45_19b</name>
    <dbReference type="NCBI Taxonomy" id="1802689"/>
    <lineage>
        <taxon>Bacteria</taxon>
        <taxon>Candidatus Yanofskyibacteriota</taxon>
    </lineage>
</organism>